<dbReference type="InterPro" id="IPR006103">
    <property type="entry name" value="Glyco_hydro_2_cat"/>
</dbReference>
<dbReference type="Gene3D" id="2.70.98.10">
    <property type="match status" value="1"/>
</dbReference>
<evidence type="ECO:0000256" key="5">
    <source>
        <dbReference type="ARBA" id="ARBA00023295"/>
    </source>
</evidence>
<dbReference type="InterPro" id="IPR050347">
    <property type="entry name" value="Bact_Beta-galactosidase"/>
</dbReference>
<dbReference type="Pfam" id="PF02837">
    <property type="entry name" value="Glyco_hydro_2_N"/>
    <property type="match status" value="1"/>
</dbReference>
<evidence type="ECO:0000313" key="9">
    <source>
        <dbReference type="Proteomes" id="UP000887226"/>
    </source>
</evidence>
<dbReference type="Pfam" id="PF02929">
    <property type="entry name" value="Bgal_small_N"/>
    <property type="match status" value="1"/>
</dbReference>
<evidence type="ECO:0000256" key="1">
    <source>
        <dbReference type="ARBA" id="ARBA00001412"/>
    </source>
</evidence>
<dbReference type="InterPro" id="IPR008979">
    <property type="entry name" value="Galactose-bd-like_sf"/>
</dbReference>
<dbReference type="SUPFAM" id="SSF49303">
    <property type="entry name" value="beta-Galactosidase/glucuronidase domain"/>
    <property type="match status" value="2"/>
</dbReference>
<comment type="caution">
    <text evidence="8">The sequence shown here is derived from an EMBL/GenBank/DDBJ whole genome shotgun (WGS) entry which is preliminary data.</text>
</comment>
<dbReference type="InterPro" id="IPR011013">
    <property type="entry name" value="Gal_mutarotase_sf_dom"/>
</dbReference>
<dbReference type="AlphaFoldDB" id="A0A9P7YWK4"/>
<keyword evidence="4 8" id="KW-0378">Hydrolase</keyword>
<evidence type="ECO:0000256" key="2">
    <source>
        <dbReference type="ARBA" id="ARBA00007401"/>
    </source>
</evidence>
<dbReference type="Pfam" id="PF16353">
    <property type="entry name" value="LacZ_4"/>
    <property type="match status" value="1"/>
</dbReference>
<dbReference type="FunFam" id="3.20.20.80:FF:000018">
    <property type="entry name" value="Beta-galactosidase"/>
    <property type="match status" value="1"/>
</dbReference>
<gene>
    <name evidence="8" type="ORF">BJ878DRAFT_292563</name>
</gene>
<dbReference type="GO" id="GO:0030246">
    <property type="term" value="F:carbohydrate binding"/>
    <property type="evidence" value="ECO:0007669"/>
    <property type="project" value="InterPro"/>
</dbReference>
<dbReference type="Proteomes" id="UP000887226">
    <property type="component" value="Unassembled WGS sequence"/>
</dbReference>
<dbReference type="GO" id="GO:0005990">
    <property type="term" value="P:lactose catabolic process"/>
    <property type="evidence" value="ECO:0007669"/>
    <property type="project" value="TreeGrafter"/>
</dbReference>
<accession>A0A9P7YWK4</accession>
<dbReference type="InterPro" id="IPR006104">
    <property type="entry name" value="Glyco_hydro_2_N"/>
</dbReference>
<evidence type="ECO:0000259" key="7">
    <source>
        <dbReference type="SMART" id="SM01038"/>
    </source>
</evidence>
<dbReference type="Gene3D" id="2.60.40.10">
    <property type="entry name" value="Immunoglobulins"/>
    <property type="match status" value="2"/>
</dbReference>
<proteinExistence type="inferred from homology"/>
<dbReference type="GO" id="GO:0004565">
    <property type="term" value="F:beta-galactosidase activity"/>
    <property type="evidence" value="ECO:0007669"/>
    <property type="project" value="UniProtKB-EC"/>
</dbReference>
<keyword evidence="9" id="KW-1185">Reference proteome</keyword>
<dbReference type="InterPro" id="IPR013783">
    <property type="entry name" value="Ig-like_fold"/>
</dbReference>
<dbReference type="InterPro" id="IPR032312">
    <property type="entry name" value="LacZ_4"/>
</dbReference>
<dbReference type="PRINTS" id="PR00132">
    <property type="entry name" value="GLHYDRLASE2"/>
</dbReference>
<reference evidence="8" key="1">
    <citation type="journal article" date="2021" name="IMA Fungus">
        <title>Genomic characterization of three marine fungi, including Emericellopsis atlantica sp. nov. with signatures of a generalist lifestyle and marine biomass degradation.</title>
        <authorList>
            <person name="Hagestad O.C."/>
            <person name="Hou L."/>
            <person name="Andersen J.H."/>
            <person name="Hansen E.H."/>
            <person name="Altermark B."/>
            <person name="Li C."/>
            <person name="Kuhnert E."/>
            <person name="Cox R.J."/>
            <person name="Crous P.W."/>
            <person name="Spatafora J.W."/>
            <person name="Lail K."/>
            <person name="Amirebrahimi M."/>
            <person name="Lipzen A."/>
            <person name="Pangilinan J."/>
            <person name="Andreopoulos W."/>
            <person name="Hayes R.D."/>
            <person name="Ng V."/>
            <person name="Grigoriev I.V."/>
            <person name="Jackson S.A."/>
            <person name="Sutton T.D.S."/>
            <person name="Dobson A.D.W."/>
            <person name="Rama T."/>
        </authorList>
    </citation>
    <scope>NUCLEOTIDE SEQUENCE</scope>
    <source>
        <strain evidence="8">TRa3180A</strain>
    </source>
</reference>
<evidence type="ECO:0000256" key="4">
    <source>
        <dbReference type="ARBA" id="ARBA00022801"/>
    </source>
</evidence>
<evidence type="ECO:0000256" key="3">
    <source>
        <dbReference type="ARBA" id="ARBA00012756"/>
    </source>
</evidence>
<dbReference type="PANTHER" id="PTHR46323">
    <property type="entry name" value="BETA-GALACTOSIDASE"/>
    <property type="match status" value="1"/>
</dbReference>
<comment type="similarity">
    <text evidence="2">Belongs to the glycosyl hydrolase 2 family.</text>
</comment>
<dbReference type="InterPro" id="IPR014718">
    <property type="entry name" value="GH-type_carb-bd"/>
</dbReference>
<name>A0A9P7YWK4_9HELO</name>
<dbReference type="InterPro" id="IPR004199">
    <property type="entry name" value="B-gal_small/dom_5"/>
</dbReference>
<dbReference type="GO" id="GO:0009341">
    <property type="term" value="C:beta-galactosidase complex"/>
    <property type="evidence" value="ECO:0007669"/>
    <property type="project" value="InterPro"/>
</dbReference>
<organism evidence="8 9">
    <name type="scientific">Calycina marina</name>
    <dbReference type="NCBI Taxonomy" id="1763456"/>
    <lineage>
        <taxon>Eukaryota</taxon>
        <taxon>Fungi</taxon>
        <taxon>Dikarya</taxon>
        <taxon>Ascomycota</taxon>
        <taxon>Pezizomycotina</taxon>
        <taxon>Leotiomycetes</taxon>
        <taxon>Helotiales</taxon>
        <taxon>Pezizellaceae</taxon>
        <taxon>Calycina</taxon>
    </lineage>
</organism>
<dbReference type="InterPro" id="IPR006102">
    <property type="entry name" value="Ig-like_GH2"/>
</dbReference>
<dbReference type="OrthoDB" id="408320at2759"/>
<evidence type="ECO:0000256" key="6">
    <source>
        <dbReference type="ARBA" id="ARBA00032230"/>
    </source>
</evidence>
<dbReference type="SUPFAM" id="SSF51445">
    <property type="entry name" value="(Trans)glycosidases"/>
    <property type="match status" value="1"/>
</dbReference>
<dbReference type="Gene3D" id="3.20.20.80">
    <property type="entry name" value="Glycosidases"/>
    <property type="match status" value="1"/>
</dbReference>
<dbReference type="EMBL" id="MU254452">
    <property type="protein sequence ID" value="KAG9240423.1"/>
    <property type="molecule type" value="Genomic_DNA"/>
</dbReference>
<dbReference type="PANTHER" id="PTHR46323:SF2">
    <property type="entry name" value="BETA-GALACTOSIDASE"/>
    <property type="match status" value="1"/>
</dbReference>
<feature type="domain" description="Beta galactosidase small chain/" evidence="7">
    <location>
        <begin position="750"/>
        <end position="1023"/>
    </location>
</feature>
<keyword evidence="5" id="KW-0326">Glycosidase</keyword>
<evidence type="ECO:0000313" key="8">
    <source>
        <dbReference type="EMBL" id="KAG9240423.1"/>
    </source>
</evidence>
<dbReference type="SMART" id="SM01038">
    <property type="entry name" value="Bgal_small_N"/>
    <property type="match status" value="1"/>
</dbReference>
<dbReference type="EC" id="3.2.1.23" evidence="3"/>
<dbReference type="Pfam" id="PF02836">
    <property type="entry name" value="Glyco_hydro_2_C"/>
    <property type="match status" value="1"/>
</dbReference>
<protein>
    <recommendedName>
        <fullName evidence="3">beta-galactosidase</fullName>
        <ecNumber evidence="3">3.2.1.23</ecNumber>
    </recommendedName>
    <alternativeName>
        <fullName evidence="6">Lactase</fullName>
    </alternativeName>
</protein>
<dbReference type="Pfam" id="PF00703">
    <property type="entry name" value="Glyco_hydro_2"/>
    <property type="match status" value="1"/>
</dbReference>
<dbReference type="InterPro" id="IPR017853">
    <property type="entry name" value="GH"/>
</dbReference>
<dbReference type="InterPro" id="IPR036156">
    <property type="entry name" value="Beta-gal/glucu_dom_sf"/>
</dbReference>
<dbReference type="SUPFAM" id="SSF49785">
    <property type="entry name" value="Galactose-binding domain-like"/>
    <property type="match status" value="1"/>
</dbReference>
<dbReference type="SUPFAM" id="SSF74650">
    <property type="entry name" value="Galactose mutarotase-like"/>
    <property type="match status" value="1"/>
</dbReference>
<dbReference type="Gene3D" id="2.60.120.260">
    <property type="entry name" value="Galactose-binding domain-like"/>
    <property type="match status" value="1"/>
</dbReference>
<dbReference type="InterPro" id="IPR006101">
    <property type="entry name" value="Glyco_hydro_2"/>
</dbReference>
<comment type="catalytic activity">
    <reaction evidence="1">
        <text>Hydrolysis of terminal non-reducing beta-D-galactose residues in beta-D-galactosides.</text>
        <dbReference type="EC" id="3.2.1.23"/>
    </reaction>
</comment>
<sequence length="1023" mass="115897">MSEIHTFPEAPPDWNNLAVIHKNTLEPRASFFLYDDAKDALTRNEAKSKTQSLSGKWKFSLANSPFDAPEKYWEVGYDVSKWDEIDVPGMWQMQGHGKGPQYSNVQFPFPVDPPNVPFDDNETGSYIRTFTIPKSFKDHQIRLRFEGVDSSFHMWINGKGDFYSEGARNPSEFDITSLVNLEGENTVAVQVYQWSNASYIEDQDQWWLSGIFRDVNLLAFPKVHFEDFQVQTLLDSEYCDATLSVEVTLNASASVDLTLLDADGKSIATKTQRADSKTKFKIPVTDPHKWTAETPYLYQLLLSTESCSVQQRVGFRQAELKDGIFVVNGKPVIFRGANRHEHHPEFGRTIPLDYMRNDLMLMKTHNINSVRTSHQPNDVRLYDLCDELGLWVMDECDLECHGFETVDAAAMPVEQRSLSFEEKKEIIYGAAARWTSDSPDWEASYVDRALQAVQRDKNFPCVIMWSLGNEAFYGNNHKEMYKLIRARDPTRLVHYEGDFEAETVDMYSKMYPTVDSIVEFAKEKDWKKPLVLCEYIHAMGNGPGNIKEYIDAFYEHPRLMGGFVWEWANHGLKTKSKDGEEYYAYGGDFGEEVNDYNFVMDGVLFSDHTPNPGLLEYKKAIEPVQVLGGDVKTMKIINRYDHVDLDHLKCEWKLVGDGFTKAGKEVAIPKNILPGATAELQIEGLADIPEEECYLELVFTLRENSNWAKAGHEVASGQIRLKSSASLQNIKTTSSPAAPQAKRISSQVVEITGADSTWKFNVVHGYLTSWSKGGKELLHTTPTLDFFRPITDNDRPHDGKAWIFANLHLTKPHVRSVAWETSSNAVTIKVIARIAPPVLEWSVDTTFTYTFTSKHLSIKAVGKPQGINLPENLARIGLTFSLNSVETAKWFGRGPGESYSDKKLSQRIGTWTSSIDDLYTDYEFPQESGNRTDVRWVELSGPAGAVKANFGDVEGASFTALHYTTKDIEAAVHPYELYKKKRKETVVRLDWAHHGLGTGSCGPKTLKAYELKTEAFEYEVLLE</sequence>